<dbReference type="GO" id="GO:0004467">
    <property type="term" value="F:long-chain fatty acid-CoA ligase activity"/>
    <property type="evidence" value="ECO:0007669"/>
    <property type="project" value="UniProtKB-EC"/>
</dbReference>
<gene>
    <name evidence="6" type="ordered locus">STAUR_5152</name>
</gene>
<comment type="catalytic activity">
    <reaction evidence="4">
        <text>a long-chain fatty acid + ATP + CoA = a long-chain fatty acyl-CoA + AMP + diphosphate</text>
        <dbReference type="Rhea" id="RHEA:15421"/>
        <dbReference type="ChEBI" id="CHEBI:30616"/>
        <dbReference type="ChEBI" id="CHEBI:33019"/>
        <dbReference type="ChEBI" id="CHEBI:57287"/>
        <dbReference type="ChEBI" id="CHEBI:57560"/>
        <dbReference type="ChEBI" id="CHEBI:83139"/>
        <dbReference type="ChEBI" id="CHEBI:456215"/>
        <dbReference type="EC" id="6.2.1.3"/>
    </reaction>
    <physiologicalReaction direction="left-to-right" evidence="4">
        <dbReference type="Rhea" id="RHEA:15422"/>
    </physiologicalReaction>
</comment>
<dbReference type="Gene3D" id="3.40.50.12780">
    <property type="entry name" value="N-terminal domain of ligase-like"/>
    <property type="match status" value="1"/>
</dbReference>
<keyword evidence="7" id="KW-1185">Reference proteome</keyword>
<evidence type="ECO:0000256" key="3">
    <source>
        <dbReference type="ARBA" id="ARBA00023098"/>
    </source>
</evidence>
<dbReference type="CDD" id="cd05907">
    <property type="entry name" value="VL_LC_FACS_like"/>
    <property type="match status" value="1"/>
</dbReference>
<dbReference type="STRING" id="378806.STAUR_5152"/>
<keyword evidence="2" id="KW-0276">Fatty acid metabolism</keyword>
<evidence type="ECO:0000256" key="4">
    <source>
        <dbReference type="ARBA" id="ARBA00024484"/>
    </source>
</evidence>
<dbReference type="eggNOG" id="COG1022">
    <property type="taxonomic scope" value="Bacteria"/>
</dbReference>
<dbReference type="SUPFAM" id="SSF56801">
    <property type="entry name" value="Acetyl-CoA synthetase-like"/>
    <property type="match status" value="1"/>
</dbReference>
<dbReference type="EMBL" id="CP002271">
    <property type="protein sequence ID" value="ADO72924.1"/>
    <property type="molecule type" value="Genomic_DNA"/>
</dbReference>
<feature type="domain" description="AMP-dependent synthetase/ligase" evidence="5">
    <location>
        <begin position="26"/>
        <end position="442"/>
    </location>
</feature>
<dbReference type="Pfam" id="PF23562">
    <property type="entry name" value="AMP-binding_C_3"/>
    <property type="match status" value="1"/>
</dbReference>
<dbReference type="KEGG" id="sur:STAUR_5152"/>
<name>E3FJR2_STIAD</name>
<evidence type="ECO:0000256" key="2">
    <source>
        <dbReference type="ARBA" id="ARBA00022832"/>
    </source>
</evidence>
<accession>E3FJR2</accession>
<dbReference type="InterPro" id="IPR042099">
    <property type="entry name" value="ANL_N_sf"/>
</dbReference>
<keyword evidence="3" id="KW-0443">Lipid metabolism</keyword>
<evidence type="ECO:0000313" key="6">
    <source>
        <dbReference type="EMBL" id="ADO72924.1"/>
    </source>
</evidence>
<evidence type="ECO:0000259" key="5">
    <source>
        <dbReference type="Pfam" id="PF00501"/>
    </source>
</evidence>
<dbReference type="AlphaFoldDB" id="E3FJR2"/>
<organism evidence="6 7">
    <name type="scientific">Stigmatella aurantiaca (strain DW4/3-1)</name>
    <dbReference type="NCBI Taxonomy" id="378806"/>
    <lineage>
        <taxon>Bacteria</taxon>
        <taxon>Pseudomonadati</taxon>
        <taxon>Myxococcota</taxon>
        <taxon>Myxococcia</taxon>
        <taxon>Myxococcales</taxon>
        <taxon>Cystobacterineae</taxon>
        <taxon>Archangiaceae</taxon>
        <taxon>Stigmatella</taxon>
    </lineage>
</organism>
<dbReference type="HOGENOM" id="CLU_000022_45_5_7"/>
<evidence type="ECO:0000256" key="1">
    <source>
        <dbReference type="ARBA" id="ARBA00022598"/>
    </source>
</evidence>
<dbReference type="PANTHER" id="PTHR43272:SF32">
    <property type="entry name" value="AMP-DEPENDENT SYNTHETASE_LIGASE DOMAIN-CONTAINING PROTEIN"/>
    <property type="match status" value="1"/>
</dbReference>
<dbReference type="InterPro" id="IPR000873">
    <property type="entry name" value="AMP-dep_synth/lig_dom"/>
</dbReference>
<dbReference type="Proteomes" id="UP000001351">
    <property type="component" value="Chromosome"/>
</dbReference>
<keyword evidence="1 6" id="KW-0436">Ligase</keyword>
<dbReference type="GO" id="GO:0016020">
    <property type="term" value="C:membrane"/>
    <property type="evidence" value="ECO:0007669"/>
    <property type="project" value="TreeGrafter"/>
</dbReference>
<dbReference type="OrthoDB" id="9803968at2"/>
<dbReference type="InterPro" id="IPR045851">
    <property type="entry name" value="AMP-bd_C_sf"/>
</dbReference>
<evidence type="ECO:0000313" key="7">
    <source>
        <dbReference type="Proteomes" id="UP000001351"/>
    </source>
</evidence>
<dbReference type="Pfam" id="PF00501">
    <property type="entry name" value="AMP-binding"/>
    <property type="match status" value="1"/>
</dbReference>
<proteinExistence type="predicted"/>
<sequence length="620" mass="68151">MRAENQMAPPASGAGEQTLVELLLHQAQNPSKVAVSHKVDGRWQEVTWGQVLQQVKELSAGLLAQGVKPGDRVALFANTTLQWVVSDLAISAARAVTVPIYSSNTPDECRYILNHSETTVLLVDNDEKDAKQIGRLSRIRQRLADCPTVRKVVVFEGPATGEREISLAEVLAQGKAEEAAHPSAFEERSRQVAVEDAWGFIYTSGTTGEPKGVILTHGNWAYEARITQALGLMLPQDSVMLFLPLAHVFAQVVKAAWLRMSFRLIFAESVDKLLPNLVETRPSVLPSVPRVFEKVYNNVVANGSSAPGLKGKLFRWAFRLFDEYTEAKLQGREYNSLSFTLARKLVFNKVRGTLSEKLGGNMRLFISGGAPLSRKIAYFFDLLGFKVLEGYGLTETSAPCNVNLPEKIKIGTVGPALPGTEIKIASDGEILVRGPCVMKGYYKNPTATAEALEPDGWFHTGDIGELDADRYLRITDRKKDIIVTAGGKNVAPQNIENTLKTFPLISQSMVYGDQRPFLVVLVTVAEEPARKLLLDKGIQVGSYAELGKRPEIRAAVQEILNKVNADQPPYSTLKKFEIMDADFTQESGELTPTLKVKRKFCSQKYATIIGKLYEGGKGGD</sequence>
<reference evidence="6 7" key="1">
    <citation type="journal article" date="2011" name="Mol. Biol. Evol.">
        <title>Comparative genomic analysis of fruiting body formation in Myxococcales.</title>
        <authorList>
            <person name="Huntley S."/>
            <person name="Hamann N."/>
            <person name="Wegener-Feldbrugge S."/>
            <person name="Treuner-Lange A."/>
            <person name="Kube M."/>
            <person name="Reinhardt R."/>
            <person name="Klages S."/>
            <person name="Muller R."/>
            <person name="Ronning C.M."/>
            <person name="Nierman W.C."/>
            <person name="Sogaard-Andersen L."/>
        </authorList>
    </citation>
    <scope>NUCLEOTIDE SEQUENCE [LARGE SCALE GENOMIC DNA]</scope>
    <source>
        <strain evidence="6 7">DW4/3-1</strain>
    </source>
</reference>
<dbReference type="Gene3D" id="3.30.300.30">
    <property type="match status" value="1"/>
</dbReference>
<protein>
    <submittedName>
        <fullName evidence="6">Long-chain-fatty-acid-CoA ligase</fullName>
    </submittedName>
</protein>
<dbReference type="PANTHER" id="PTHR43272">
    <property type="entry name" value="LONG-CHAIN-FATTY-ACID--COA LIGASE"/>
    <property type="match status" value="1"/>
</dbReference>